<gene>
    <name evidence="1" type="ORF">SteCoe_28698</name>
</gene>
<keyword evidence="2" id="KW-1185">Reference proteome</keyword>
<reference evidence="1 2" key="1">
    <citation type="submission" date="2016-11" db="EMBL/GenBank/DDBJ databases">
        <title>The macronuclear genome of Stentor coeruleus: a giant cell with tiny introns.</title>
        <authorList>
            <person name="Slabodnick M."/>
            <person name="Ruby J.G."/>
            <person name="Reiff S.B."/>
            <person name="Swart E.C."/>
            <person name="Gosai S."/>
            <person name="Prabakaran S."/>
            <person name="Witkowska E."/>
            <person name="Larue G.E."/>
            <person name="Fisher S."/>
            <person name="Freeman R.M."/>
            <person name="Gunawardena J."/>
            <person name="Chu W."/>
            <person name="Stover N.A."/>
            <person name="Gregory B.D."/>
            <person name="Nowacki M."/>
            <person name="Derisi J."/>
            <person name="Roy S.W."/>
            <person name="Marshall W.F."/>
            <person name="Sood P."/>
        </authorList>
    </citation>
    <scope>NUCLEOTIDE SEQUENCE [LARGE SCALE GENOMIC DNA]</scope>
    <source>
        <strain evidence="1">WM001</strain>
    </source>
</reference>
<dbReference type="AlphaFoldDB" id="A0A1R2B825"/>
<dbReference type="EMBL" id="MPUH01000874">
    <property type="protein sequence ID" value="OMJ72780.1"/>
    <property type="molecule type" value="Genomic_DNA"/>
</dbReference>
<evidence type="ECO:0000313" key="2">
    <source>
        <dbReference type="Proteomes" id="UP000187209"/>
    </source>
</evidence>
<evidence type="ECO:0000313" key="1">
    <source>
        <dbReference type="EMBL" id="OMJ72780.1"/>
    </source>
</evidence>
<accession>A0A1R2B825</accession>
<organism evidence="1 2">
    <name type="scientific">Stentor coeruleus</name>
    <dbReference type="NCBI Taxonomy" id="5963"/>
    <lineage>
        <taxon>Eukaryota</taxon>
        <taxon>Sar</taxon>
        <taxon>Alveolata</taxon>
        <taxon>Ciliophora</taxon>
        <taxon>Postciliodesmatophora</taxon>
        <taxon>Heterotrichea</taxon>
        <taxon>Heterotrichida</taxon>
        <taxon>Stentoridae</taxon>
        <taxon>Stentor</taxon>
    </lineage>
</organism>
<protein>
    <submittedName>
        <fullName evidence="1">Uncharacterized protein</fullName>
    </submittedName>
</protein>
<dbReference type="Proteomes" id="UP000187209">
    <property type="component" value="Unassembled WGS sequence"/>
</dbReference>
<comment type="caution">
    <text evidence="1">The sequence shown here is derived from an EMBL/GenBank/DDBJ whole genome shotgun (WGS) entry which is preliminary data.</text>
</comment>
<sequence>MGNCCNSKHLDDEAEKNAKEMSVGIKGQIAVLTFAGPQSCFQSFQQDNPPTFSDPNFFSQKRSIAEQSLSREASMN</sequence>
<proteinExistence type="predicted"/>
<name>A0A1R2B825_9CILI</name>